<proteinExistence type="predicted"/>
<dbReference type="PANTHER" id="PTHR47810">
    <property type="entry name" value="DNA LIGASE"/>
    <property type="match status" value="1"/>
</dbReference>
<dbReference type="KEGG" id="shd:SUTH_03391"/>
<dbReference type="SUPFAM" id="SSF50249">
    <property type="entry name" value="Nucleic acid-binding proteins"/>
    <property type="match status" value="1"/>
</dbReference>
<evidence type="ECO:0000313" key="7">
    <source>
        <dbReference type="Proteomes" id="UP000031637"/>
    </source>
</evidence>
<dbReference type="InterPro" id="IPR012340">
    <property type="entry name" value="NA-bd_OB-fold"/>
</dbReference>
<keyword evidence="3" id="KW-0227">DNA damage</keyword>
<dbReference type="Gene3D" id="3.30.470.30">
    <property type="entry name" value="DNA ligase/mRNA capping enzyme"/>
    <property type="match status" value="1"/>
</dbReference>
<dbReference type="GO" id="GO:0016874">
    <property type="term" value="F:ligase activity"/>
    <property type="evidence" value="ECO:0007669"/>
    <property type="project" value="UniProtKB-KW"/>
</dbReference>
<evidence type="ECO:0000259" key="5">
    <source>
        <dbReference type="Pfam" id="PF14743"/>
    </source>
</evidence>
<evidence type="ECO:0000313" key="6">
    <source>
        <dbReference type="EMBL" id="BAO31161.1"/>
    </source>
</evidence>
<keyword evidence="2" id="KW-0235">DNA replication</keyword>
<dbReference type="PANTHER" id="PTHR47810:SF1">
    <property type="entry name" value="DNA LIGASE B"/>
    <property type="match status" value="1"/>
</dbReference>
<dbReference type="Gene3D" id="2.40.50.140">
    <property type="entry name" value="Nucleic acid-binding proteins"/>
    <property type="match status" value="1"/>
</dbReference>
<organism evidence="6 7">
    <name type="scientific">Sulfuritalea hydrogenivorans sk43H</name>
    <dbReference type="NCBI Taxonomy" id="1223802"/>
    <lineage>
        <taxon>Bacteria</taxon>
        <taxon>Pseudomonadati</taxon>
        <taxon>Pseudomonadota</taxon>
        <taxon>Betaproteobacteria</taxon>
        <taxon>Nitrosomonadales</taxon>
        <taxon>Sterolibacteriaceae</taxon>
        <taxon>Sulfuritalea</taxon>
    </lineage>
</organism>
<keyword evidence="1 6" id="KW-0436">Ligase</keyword>
<dbReference type="GO" id="GO:0006281">
    <property type="term" value="P:DNA repair"/>
    <property type="evidence" value="ECO:0007669"/>
    <property type="project" value="UniProtKB-KW"/>
</dbReference>
<keyword evidence="4" id="KW-0234">DNA repair</keyword>
<keyword evidence="7" id="KW-1185">Reference proteome</keyword>
<dbReference type="Gene3D" id="3.30.1490.70">
    <property type="match status" value="1"/>
</dbReference>
<dbReference type="AlphaFoldDB" id="W0SK07"/>
<dbReference type="GO" id="GO:0006260">
    <property type="term" value="P:DNA replication"/>
    <property type="evidence" value="ECO:0007669"/>
    <property type="project" value="UniProtKB-KW"/>
</dbReference>
<name>W0SK07_9PROT</name>
<dbReference type="Proteomes" id="UP000031637">
    <property type="component" value="Chromosome"/>
</dbReference>
<dbReference type="STRING" id="1223802.SUTH_03391"/>
<dbReference type="NCBIfam" id="NF006592">
    <property type="entry name" value="PRK09125.1"/>
    <property type="match status" value="1"/>
</dbReference>
<feature type="domain" description="DNA ligase OB-like" evidence="5">
    <location>
        <begin position="185"/>
        <end position="250"/>
    </location>
</feature>
<evidence type="ECO:0000256" key="3">
    <source>
        <dbReference type="ARBA" id="ARBA00022763"/>
    </source>
</evidence>
<dbReference type="InterPro" id="IPR029319">
    <property type="entry name" value="DNA_ligase_OB"/>
</dbReference>
<dbReference type="SUPFAM" id="SSF56091">
    <property type="entry name" value="DNA ligase/mRNA capping enzyme, catalytic domain"/>
    <property type="match status" value="1"/>
</dbReference>
<dbReference type="HOGENOM" id="CLU_021047_0_0_4"/>
<evidence type="ECO:0000256" key="4">
    <source>
        <dbReference type="ARBA" id="ARBA00023204"/>
    </source>
</evidence>
<reference evidence="6 7" key="1">
    <citation type="journal article" date="2014" name="Syst. Appl. Microbiol.">
        <title>Complete genomes of freshwater sulfur oxidizers Sulfuricella denitrificans skB26 and Sulfuritalea hydrogenivorans sk43H: genetic insights into the sulfur oxidation pathway of betaproteobacteria.</title>
        <authorList>
            <person name="Watanabe T."/>
            <person name="Kojima H."/>
            <person name="Fukui M."/>
        </authorList>
    </citation>
    <scope>NUCLEOTIDE SEQUENCE [LARGE SCALE GENOMIC DNA]</scope>
    <source>
        <strain evidence="6">DSM22779</strain>
    </source>
</reference>
<dbReference type="Pfam" id="PF14743">
    <property type="entry name" value="DNA_ligase_OB_2"/>
    <property type="match status" value="1"/>
</dbReference>
<dbReference type="EMBL" id="AP012547">
    <property type="protein sequence ID" value="BAO31161.1"/>
    <property type="molecule type" value="Genomic_DNA"/>
</dbReference>
<gene>
    <name evidence="6" type="ORF">SUTH_03391</name>
</gene>
<protein>
    <submittedName>
        <fullName evidence="6">DNA ligase</fullName>
    </submittedName>
</protein>
<dbReference type="CDD" id="cd07896">
    <property type="entry name" value="Adenylation_kDNA_ligase_like"/>
    <property type="match status" value="1"/>
</dbReference>
<dbReference type="CDD" id="cd08041">
    <property type="entry name" value="OBF_kDNA_ligase_like"/>
    <property type="match status" value="1"/>
</dbReference>
<evidence type="ECO:0000256" key="1">
    <source>
        <dbReference type="ARBA" id="ARBA00022598"/>
    </source>
</evidence>
<sequence>MLLAERYRGDIDVSRYWASEKLDGVRAVWDGKVLRFRSGNPVPAPKWFIDALPRQPLDGELWLGRGSFDQLSAIVRRQGPVDAEWQRVRYMIFELPNAPGSFTERVEQIKAVIVAANLPWLQAVPQFRLPDAAALQKRLRDIVRSGGEGLMLHRDDAAYETGRSSALLKLTPWLDAEAIVVAHLPGKGKYAGMLGALQMELPDGRHFALGSGLTDAQRRNPPSVGTQITYRYRELTKNGMPRFPRYLRVRDKL</sequence>
<dbReference type="InterPro" id="IPR050326">
    <property type="entry name" value="NAD_dep_DNA_ligaseB"/>
</dbReference>
<accession>W0SK07</accession>
<evidence type="ECO:0000256" key="2">
    <source>
        <dbReference type="ARBA" id="ARBA00022705"/>
    </source>
</evidence>